<dbReference type="RefSeq" id="WP_108546272.1">
    <property type="nucleotide sequence ID" value="NZ_PYJM01000009.1"/>
</dbReference>
<evidence type="ECO:0000313" key="3">
    <source>
        <dbReference type="EMBL" id="PUA41769.1"/>
    </source>
</evidence>
<reference evidence="3 4" key="1">
    <citation type="submission" date="2018-03" db="EMBL/GenBank/DDBJ databases">
        <title>Draft genome sequence of the plant growth promoting rhizobacterium Pseudomonas protegens strain BNJ-SS-45 isolated from wheat (Triticum aestivum) rhizosphere.</title>
        <authorList>
            <person name="Bajpai A."/>
            <person name="Shende K."/>
            <person name="Meena N."/>
            <person name="Upadhyayula S.R."/>
            <person name="Suravajhala P."/>
            <person name="Medicherla K.M."/>
            <person name="Johri B.N."/>
        </authorList>
    </citation>
    <scope>NUCLEOTIDE SEQUENCE [LARGE SCALE GENOMIC DNA]</scope>
    <source>
        <strain evidence="3 4">BNJ-SS-45</strain>
    </source>
</reference>
<keyword evidence="1" id="KW-0732">Signal</keyword>
<evidence type="ECO:0000256" key="2">
    <source>
        <dbReference type="SAM" id="MobiDB-lite"/>
    </source>
</evidence>
<protein>
    <submittedName>
        <fullName evidence="3">PvdJ/PvdD/PvdP-like protein</fullName>
    </submittedName>
</protein>
<dbReference type="InterPro" id="IPR019546">
    <property type="entry name" value="TAT_signal_bac_arc"/>
</dbReference>
<gene>
    <name evidence="3" type="ORF">C5U62_30235</name>
</gene>
<dbReference type="AlphaFoldDB" id="A0A2T6GC83"/>
<name>A0A2T6GC83_9PSED</name>
<organism evidence="3 4">
    <name type="scientific">Pseudomonas protegens</name>
    <dbReference type="NCBI Taxonomy" id="380021"/>
    <lineage>
        <taxon>Bacteria</taxon>
        <taxon>Pseudomonadati</taxon>
        <taxon>Pseudomonadota</taxon>
        <taxon>Gammaproteobacteria</taxon>
        <taxon>Pseudomonadales</taxon>
        <taxon>Pseudomonadaceae</taxon>
        <taxon>Pseudomonas</taxon>
    </lineage>
</organism>
<feature type="region of interest" description="Disordered" evidence="2">
    <location>
        <begin position="241"/>
        <end position="261"/>
    </location>
</feature>
<proteinExistence type="predicted"/>
<dbReference type="EMBL" id="PYJM01000009">
    <property type="protein sequence ID" value="PUA41769.1"/>
    <property type="molecule type" value="Genomic_DNA"/>
</dbReference>
<comment type="caution">
    <text evidence="3">The sequence shown here is derived from an EMBL/GenBank/DDBJ whole genome shotgun (WGS) entry which is preliminary data.</text>
</comment>
<sequence length="542" mass="61543">MRFSRRGFLTGLAVTGAAIPVAFYTQKELLRQDVRRKEEQEITPGEAKLEVALDPGVRLADHLRGIWDIEFLDANGPQSLPRKGCELLLDAGPAGRGLRGVLGRAQSLRGEGPAEFLVQGDLASVDAAKLRWRLFAGGRITGAPSHECQVVLDEVWASWGNAGSGTLSGSLQSLQASPLAPVSAARFVARKRVFPAARDQSGLSPALLAWLVSPQHRLFHQLWHASRDRWHTLPKDKRNSLRGLGWQPGPVKHERDARGRRKHRNASGIDFLFMHRHMLLHARSLQPDLVSWQQLPQPCARLEQDRQAFIRYYENHDGCSVPPAWVADDDEEFTQWLHGLKSDAAFYGNFQVWESQYQDPEYLSRLTLGQFGSEVELGLHDWLHMRWADVARDPSNGMPVMEARLSSDFAGRWYQPENDFLGDPFSSHVHPMFWKFHGWIDDRIDDWFRAHERYHPGEVLRREVNGVPWFAPGRWVEIDDPWLGASTHGCGPLGNAPGEMSLEMDQEVMKLALRIALSRDEEVPDLLKRAPRRPWYAQHLKL</sequence>
<dbReference type="Proteomes" id="UP000244178">
    <property type="component" value="Unassembled WGS sequence"/>
</dbReference>
<evidence type="ECO:0000256" key="1">
    <source>
        <dbReference type="ARBA" id="ARBA00022729"/>
    </source>
</evidence>
<accession>A0A2T6GC83</accession>
<evidence type="ECO:0000313" key="4">
    <source>
        <dbReference type="Proteomes" id="UP000244178"/>
    </source>
</evidence>
<dbReference type="NCBIfam" id="TIGR01409">
    <property type="entry name" value="TAT_signal_seq"/>
    <property type="match status" value="1"/>
</dbReference>